<dbReference type="PROSITE" id="PS00061">
    <property type="entry name" value="ADH_SHORT"/>
    <property type="match status" value="1"/>
</dbReference>
<evidence type="ECO:0000259" key="4">
    <source>
        <dbReference type="SMART" id="SM00822"/>
    </source>
</evidence>
<keyword evidence="6" id="KW-1185">Reference proteome</keyword>
<organism evidence="5 6">
    <name type="scientific">Pseudosporangium ferrugineum</name>
    <dbReference type="NCBI Taxonomy" id="439699"/>
    <lineage>
        <taxon>Bacteria</taxon>
        <taxon>Bacillati</taxon>
        <taxon>Actinomycetota</taxon>
        <taxon>Actinomycetes</taxon>
        <taxon>Micromonosporales</taxon>
        <taxon>Micromonosporaceae</taxon>
        <taxon>Pseudosporangium</taxon>
    </lineage>
</organism>
<name>A0A2T0S8B9_9ACTN</name>
<proteinExistence type="inferred from homology"/>
<dbReference type="InterPro" id="IPR002347">
    <property type="entry name" value="SDR_fam"/>
</dbReference>
<dbReference type="PANTHER" id="PTHR44196:SF1">
    <property type="entry name" value="DEHYDROGENASE_REDUCTASE SDR FAMILY MEMBER 7B"/>
    <property type="match status" value="1"/>
</dbReference>
<dbReference type="RefSeq" id="WP_245908254.1">
    <property type="nucleotide sequence ID" value="NZ_PVZG01000006.1"/>
</dbReference>
<keyword evidence="2" id="KW-0560">Oxidoreductase</keyword>
<dbReference type="SMART" id="SM00822">
    <property type="entry name" value="PKS_KR"/>
    <property type="match status" value="1"/>
</dbReference>
<comment type="similarity">
    <text evidence="1 3">Belongs to the short-chain dehydrogenases/reductases (SDR) family.</text>
</comment>
<dbReference type="EMBL" id="PVZG01000006">
    <property type="protein sequence ID" value="PRY29645.1"/>
    <property type="molecule type" value="Genomic_DNA"/>
</dbReference>
<evidence type="ECO:0000256" key="2">
    <source>
        <dbReference type="ARBA" id="ARBA00023002"/>
    </source>
</evidence>
<gene>
    <name evidence="5" type="ORF">CLV70_106367</name>
</gene>
<evidence type="ECO:0000256" key="1">
    <source>
        <dbReference type="ARBA" id="ARBA00006484"/>
    </source>
</evidence>
<dbReference type="Gene3D" id="3.40.50.720">
    <property type="entry name" value="NAD(P)-binding Rossmann-like Domain"/>
    <property type="match status" value="1"/>
</dbReference>
<protein>
    <submittedName>
        <fullName evidence="5">Short-subunit dehydrogenase</fullName>
    </submittedName>
</protein>
<evidence type="ECO:0000256" key="3">
    <source>
        <dbReference type="RuleBase" id="RU000363"/>
    </source>
</evidence>
<dbReference type="GO" id="GO:0016020">
    <property type="term" value="C:membrane"/>
    <property type="evidence" value="ECO:0007669"/>
    <property type="project" value="TreeGrafter"/>
</dbReference>
<dbReference type="InterPro" id="IPR020904">
    <property type="entry name" value="Sc_DH/Rdtase_CS"/>
</dbReference>
<comment type="caution">
    <text evidence="5">The sequence shown here is derived from an EMBL/GenBank/DDBJ whole genome shotgun (WGS) entry which is preliminary data.</text>
</comment>
<dbReference type="PRINTS" id="PR00080">
    <property type="entry name" value="SDRFAMILY"/>
</dbReference>
<dbReference type="AlphaFoldDB" id="A0A2T0S8B9"/>
<feature type="domain" description="Ketoreductase" evidence="4">
    <location>
        <begin position="12"/>
        <end position="197"/>
    </location>
</feature>
<dbReference type="Proteomes" id="UP000239209">
    <property type="component" value="Unassembled WGS sequence"/>
</dbReference>
<dbReference type="PRINTS" id="PR00081">
    <property type="entry name" value="GDHRDH"/>
</dbReference>
<accession>A0A2T0S8B9</accession>
<reference evidence="5 6" key="1">
    <citation type="submission" date="2018-03" db="EMBL/GenBank/DDBJ databases">
        <title>Genomic Encyclopedia of Archaeal and Bacterial Type Strains, Phase II (KMG-II): from individual species to whole genera.</title>
        <authorList>
            <person name="Goeker M."/>
        </authorList>
    </citation>
    <scope>NUCLEOTIDE SEQUENCE [LARGE SCALE GENOMIC DNA]</scope>
    <source>
        <strain evidence="5 6">DSM 45348</strain>
    </source>
</reference>
<evidence type="ECO:0000313" key="5">
    <source>
        <dbReference type="EMBL" id="PRY29645.1"/>
    </source>
</evidence>
<dbReference type="SUPFAM" id="SSF51735">
    <property type="entry name" value="NAD(P)-binding Rossmann-fold domains"/>
    <property type="match status" value="1"/>
</dbReference>
<sequence length="280" mass="29938">MATMERFAFAGRTCVITGAASGIGAALTLELAKRRAVLALVDRDADGLARVSALAREVGAGDVSTWVVDLSDGGDRLDLAAEVAARHGGADLLINNAGVVLSGTFEQVSMKDFDWLMEINLHAVVRLTKAFLPQLLARPGSHVVNISSLFGLVAPPTQVAYVTSKYAVRGFSEALRHELAGRRVGLTVVHPGGVRTNIARNARMSLPDDDGAQAAQHERFTERALTLPPEEAARQIVAAVQARRPRLVITRAAKLADLLARVAPGRYWSVIERGLRGKNL</sequence>
<dbReference type="InterPro" id="IPR057326">
    <property type="entry name" value="KR_dom"/>
</dbReference>
<dbReference type="InterPro" id="IPR036291">
    <property type="entry name" value="NAD(P)-bd_dom_sf"/>
</dbReference>
<evidence type="ECO:0000313" key="6">
    <source>
        <dbReference type="Proteomes" id="UP000239209"/>
    </source>
</evidence>
<dbReference type="PANTHER" id="PTHR44196">
    <property type="entry name" value="DEHYDROGENASE/REDUCTASE SDR FAMILY MEMBER 7B"/>
    <property type="match status" value="1"/>
</dbReference>
<dbReference type="GO" id="GO:0016491">
    <property type="term" value="F:oxidoreductase activity"/>
    <property type="evidence" value="ECO:0007669"/>
    <property type="project" value="UniProtKB-KW"/>
</dbReference>
<dbReference type="Pfam" id="PF00106">
    <property type="entry name" value="adh_short"/>
    <property type="match status" value="1"/>
</dbReference>